<comment type="caution">
    <text evidence="2">The sequence shown here is derived from an EMBL/GenBank/DDBJ whole genome shotgun (WGS) entry which is preliminary data.</text>
</comment>
<evidence type="ECO:0000256" key="1">
    <source>
        <dbReference type="SAM" id="MobiDB-lite"/>
    </source>
</evidence>
<reference evidence="2 3" key="1">
    <citation type="journal article" date="2014" name="Agronomy (Basel)">
        <title>A Draft Genome Sequence for Ensete ventricosum, the Drought-Tolerant Tree Against Hunger.</title>
        <authorList>
            <person name="Harrison J."/>
            <person name="Moore K.A."/>
            <person name="Paszkiewicz K."/>
            <person name="Jones T."/>
            <person name="Grant M."/>
            <person name="Ambacheew D."/>
            <person name="Muzemil S."/>
            <person name="Studholme D.J."/>
        </authorList>
    </citation>
    <scope>NUCLEOTIDE SEQUENCE [LARGE SCALE GENOMIC DNA]</scope>
</reference>
<protein>
    <submittedName>
        <fullName evidence="2">Uncharacterized protein</fullName>
    </submittedName>
</protein>
<feature type="region of interest" description="Disordered" evidence="1">
    <location>
        <begin position="192"/>
        <end position="222"/>
    </location>
</feature>
<dbReference type="Proteomes" id="UP000287651">
    <property type="component" value="Unassembled WGS sequence"/>
</dbReference>
<evidence type="ECO:0000313" key="2">
    <source>
        <dbReference type="EMBL" id="RRT70083.1"/>
    </source>
</evidence>
<evidence type="ECO:0000313" key="3">
    <source>
        <dbReference type="Proteomes" id="UP000287651"/>
    </source>
</evidence>
<feature type="compositionally biased region" description="Polar residues" evidence="1">
    <location>
        <begin position="195"/>
        <end position="204"/>
    </location>
</feature>
<feature type="compositionally biased region" description="Polar residues" evidence="1">
    <location>
        <begin position="211"/>
        <end position="222"/>
    </location>
</feature>
<gene>
    <name evidence="2" type="ORF">B296_00029773</name>
</gene>
<name>A0A427A1J8_ENSVE</name>
<organism evidence="2 3">
    <name type="scientific">Ensete ventricosum</name>
    <name type="common">Abyssinian banana</name>
    <name type="synonym">Musa ensete</name>
    <dbReference type="NCBI Taxonomy" id="4639"/>
    <lineage>
        <taxon>Eukaryota</taxon>
        <taxon>Viridiplantae</taxon>
        <taxon>Streptophyta</taxon>
        <taxon>Embryophyta</taxon>
        <taxon>Tracheophyta</taxon>
        <taxon>Spermatophyta</taxon>
        <taxon>Magnoliopsida</taxon>
        <taxon>Liliopsida</taxon>
        <taxon>Zingiberales</taxon>
        <taxon>Musaceae</taxon>
        <taxon>Ensete</taxon>
    </lineage>
</organism>
<dbReference type="AlphaFoldDB" id="A0A427A1J8"/>
<dbReference type="EMBL" id="AMZH03004133">
    <property type="protein sequence ID" value="RRT70083.1"/>
    <property type="molecule type" value="Genomic_DNA"/>
</dbReference>
<sequence>MAALRGRRGMLRHARLSTHCTLARGLQRHDAPPPIPRRRREQTHPCDAAALAKRVCRTRDHEKESGWPRCRERAMPVKATGLAVQGAGPASPGRDDRVLPLADAAVSVITTNPSHVVCSDRMISLGWSLVHSSSFACTLGETPVIILLIKRSNLLVTLAAFSFDGQHKRNSTVEEVSYIYLITQKSFHKARRTGLKQQGKNSETSKYDGLSQANQQTPYRHK</sequence>
<proteinExistence type="predicted"/>
<accession>A0A427A1J8</accession>